<name>A0A834JPW2_VESPE</name>
<accession>A0A834JPW2</accession>
<gene>
    <name evidence="2" type="ORF">H0235_017333</name>
</gene>
<evidence type="ECO:0000313" key="2">
    <source>
        <dbReference type="EMBL" id="KAF7392334.1"/>
    </source>
</evidence>
<feature type="compositionally biased region" description="Basic and acidic residues" evidence="1">
    <location>
        <begin position="38"/>
        <end position="57"/>
    </location>
</feature>
<dbReference type="EMBL" id="JACSDY010000022">
    <property type="protein sequence ID" value="KAF7392334.1"/>
    <property type="molecule type" value="Genomic_DNA"/>
</dbReference>
<sequence length="89" mass="10529">MRIRMRRRMASAGRQILHIILSAQWTERYRGRQWSGEAEGRGLRKEAERDSWREGGRAKNHVKLAPSMRPSRRPEPTEGNARFEIPKLY</sequence>
<keyword evidence="3" id="KW-1185">Reference proteome</keyword>
<protein>
    <submittedName>
        <fullName evidence="2">Uncharacterized protein</fullName>
    </submittedName>
</protein>
<comment type="caution">
    <text evidence="2">The sequence shown here is derived from an EMBL/GenBank/DDBJ whole genome shotgun (WGS) entry which is preliminary data.</text>
</comment>
<evidence type="ECO:0000313" key="3">
    <source>
        <dbReference type="Proteomes" id="UP000600918"/>
    </source>
</evidence>
<evidence type="ECO:0000256" key="1">
    <source>
        <dbReference type="SAM" id="MobiDB-lite"/>
    </source>
</evidence>
<dbReference type="Proteomes" id="UP000600918">
    <property type="component" value="Unassembled WGS sequence"/>
</dbReference>
<reference evidence="2" key="1">
    <citation type="journal article" date="2020" name="G3 (Bethesda)">
        <title>High-Quality Assemblies for Three Invasive Social Wasps from the &lt;i&gt;Vespula&lt;/i&gt; Genus.</title>
        <authorList>
            <person name="Harrop T.W.R."/>
            <person name="Guhlin J."/>
            <person name="McLaughlin G.M."/>
            <person name="Permina E."/>
            <person name="Stockwell P."/>
            <person name="Gilligan J."/>
            <person name="Le Lec M.F."/>
            <person name="Gruber M.A.M."/>
            <person name="Quinn O."/>
            <person name="Lovegrove M."/>
            <person name="Duncan E.J."/>
            <person name="Remnant E.J."/>
            <person name="Van Eeckhoven J."/>
            <person name="Graham B."/>
            <person name="Knapp R.A."/>
            <person name="Langford K.W."/>
            <person name="Kronenberg Z."/>
            <person name="Press M.O."/>
            <person name="Eacker S.M."/>
            <person name="Wilson-Rankin E.E."/>
            <person name="Purcell J."/>
            <person name="Lester P.J."/>
            <person name="Dearden P.K."/>
        </authorList>
    </citation>
    <scope>NUCLEOTIDE SEQUENCE</scope>
    <source>
        <strain evidence="2">Volc-1</strain>
    </source>
</reference>
<proteinExistence type="predicted"/>
<dbReference type="AlphaFoldDB" id="A0A834JPW2"/>
<organism evidence="2 3">
    <name type="scientific">Vespula pensylvanica</name>
    <name type="common">Western yellow jacket</name>
    <name type="synonym">Wasp</name>
    <dbReference type="NCBI Taxonomy" id="30213"/>
    <lineage>
        <taxon>Eukaryota</taxon>
        <taxon>Metazoa</taxon>
        <taxon>Ecdysozoa</taxon>
        <taxon>Arthropoda</taxon>
        <taxon>Hexapoda</taxon>
        <taxon>Insecta</taxon>
        <taxon>Pterygota</taxon>
        <taxon>Neoptera</taxon>
        <taxon>Endopterygota</taxon>
        <taxon>Hymenoptera</taxon>
        <taxon>Apocrita</taxon>
        <taxon>Aculeata</taxon>
        <taxon>Vespoidea</taxon>
        <taxon>Vespidae</taxon>
        <taxon>Vespinae</taxon>
        <taxon>Vespula</taxon>
    </lineage>
</organism>
<feature type="region of interest" description="Disordered" evidence="1">
    <location>
        <begin position="33"/>
        <end position="89"/>
    </location>
</feature>